<reference evidence="14" key="1">
    <citation type="submission" date="2020-05" db="EMBL/GenBank/DDBJ databases">
        <title>Mycena genomes resolve the evolution of fungal bioluminescence.</title>
        <authorList>
            <person name="Tsai I.J."/>
        </authorList>
    </citation>
    <scope>NUCLEOTIDE SEQUENCE</scope>
    <source>
        <strain evidence="14">CCC161011</strain>
    </source>
</reference>
<dbReference type="EMBL" id="JACAZI010000024">
    <property type="protein sequence ID" value="KAF7335440.1"/>
    <property type="molecule type" value="Genomic_DNA"/>
</dbReference>
<evidence type="ECO:0000256" key="8">
    <source>
        <dbReference type="ARBA" id="ARBA00022989"/>
    </source>
</evidence>
<dbReference type="PANTHER" id="PTHR24305">
    <property type="entry name" value="CYTOCHROME P450"/>
    <property type="match status" value="1"/>
</dbReference>
<dbReference type="Proteomes" id="UP000620124">
    <property type="component" value="Unassembled WGS sequence"/>
</dbReference>
<evidence type="ECO:0000313" key="15">
    <source>
        <dbReference type="Proteomes" id="UP000620124"/>
    </source>
</evidence>
<dbReference type="GO" id="GO:0016705">
    <property type="term" value="F:oxidoreductase activity, acting on paired donors, with incorporation or reduction of molecular oxygen"/>
    <property type="evidence" value="ECO:0007669"/>
    <property type="project" value="InterPro"/>
</dbReference>
<dbReference type="PANTHER" id="PTHR24305:SF166">
    <property type="entry name" value="CYTOCHROME P450 12A4, MITOCHONDRIAL-RELATED"/>
    <property type="match status" value="1"/>
</dbReference>
<evidence type="ECO:0000256" key="4">
    <source>
        <dbReference type="ARBA" id="ARBA00010617"/>
    </source>
</evidence>
<evidence type="ECO:0000256" key="11">
    <source>
        <dbReference type="ARBA" id="ARBA00023033"/>
    </source>
</evidence>
<keyword evidence="6" id="KW-0812">Transmembrane</keyword>
<accession>A0A8H7CFI7</accession>
<keyword evidence="9" id="KW-0560">Oxidoreductase</keyword>
<dbReference type="GO" id="GO:0004497">
    <property type="term" value="F:monooxygenase activity"/>
    <property type="evidence" value="ECO:0007669"/>
    <property type="project" value="UniProtKB-KW"/>
</dbReference>
<dbReference type="Gene3D" id="1.10.630.10">
    <property type="entry name" value="Cytochrome P450"/>
    <property type="match status" value="1"/>
</dbReference>
<comment type="subcellular location">
    <subcellularLocation>
        <location evidence="2">Membrane</location>
    </subcellularLocation>
</comment>
<name>A0A8H7CFI7_9AGAR</name>
<evidence type="ECO:0000313" key="14">
    <source>
        <dbReference type="EMBL" id="KAF7335440.1"/>
    </source>
</evidence>
<comment type="similarity">
    <text evidence="4">Belongs to the cytochrome P450 family.</text>
</comment>
<keyword evidence="5 13" id="KW-0349">Heme</keyword>
<dbReference type="OrthoDB" id="1470350at2759"/>
<dbReference type="GO" id="GO:0016020">
    <property type="term" value="C:membrane"/>
    <property type="evidence" value="ECO:0007669"/>
    <property type="project" value="UniProtKB-SubCell"/>
</dbReference>
<dbReference type="PRINTS" id="PR00463">
    <property type="entry name" value="EP450I"/>
</dbReference>
<sequence length="485" mass="55205">MASIYWLAAVAFVAFFIRRLFVVPSGLRHLPRVPILPLLKSYLSMEPEDVRIRNLILPFADDRQEGVVLVWVLGRWMVHILDQQVRRVQDNLTRLDMTPSHKIARQMSDDLALYPKEKPPNDSLLWHLIGNTNILVSNATRWKKQSRLINDAINLQMPAEQFVALAEKVRTLLGEGSSTVRWDEFAQRFAVDALGTTVFGHDFEALKEQSMFVREYNGVMSGIADPIYLIAPFLEHILPRKTLLRRIDALTEQFVALLKAKQASPGDDMMSYMLRDPEMSQKELRDNMILLFISGHDTSAGALSTLFYFLGTHPDIQRRAREEIAAVVGKAEFTADNLGANSLPYLNACIRESLRINTPISYVVPRMSTADAQLGKYAIPAGTSITVDIYAIHHTENFWSSPHAFKPERFEQESLKSWVPFALGPRQCPARNFAMYEQRALAAVLLREYEWELPSGSKHSEKIQNAFSPFALTVPHELQLTFRKL</sequence>
<proteinExistence type="inferred from homology"/>
<keyword evidence="15" id="KW-1185">Reference proteome</keyword>
<comment type="cofactor">
    <cofactor evidence="1 13">
        <name>heme</name>
        <dbReference type="ChEBI" id="CHEBI:30413"/>
    </cofactor>
</comment>
<evidence type="ECO:0000256" key="9">
    <source>
        <dbReference type="ARBA" id="ARBA00023002"/>
    </source>
</evidence>
<dbReference type="InterPro" id="IPR050121">
    <property type="entry name" value="Cytochrome_P450_monoxygenase"/>
</dbReference>
<keyword evidence="10 13" id="KW-0408">Iron</keyword>
<dbReference type="InterPro" id="IPR036396">
    <property type="entry name" value="Cyt_P450_sf"/>
</dbReference>
<dbReference type="Pfam" id="PF00067">
    <property type="entry name" value="p450"/>
    <property type="match status" value="1"/>
</dbReference>
<keyword evidence="11" id="KW-0503">Monooxygenase</keyword>
<evidence type="ECO:0000256" key="1">
    <source>
        <dbReference type="ARBA" id="ARBA00001971"/>
    </source>
</evidence>
<gene>
    <name evidence="14" type="ORF">MVEN_02197100</name>
</gene>
<dbReference type="GO" id="GO:0020037">
    <property type="term" value="F:heme binding"/>
    <property type="evidence" value="ECO:0007669"/>
    <property type="project" value="InterPro"/>
</dbReference>
<organism evidence="14 15">
    <name type="scientific">Mycena venus</name>
    <dbReference type="NCBI Taxonomy" id="2733690"/>
    <lineage>
        <taxon>Eukaryota</taxon>
        <taxon>Fungi</taxon>
        <taxon>Dikarya</taxon>
        <taxon>Basidiomycota</taxon>
        <taxon>Agaricomycotina</taxon>
        <taxon>Agaricomycetes</taxon>
        <taxon>Agaricomycetidae</taxon>
        <taxon>Agaricales</taxon>
        <taxon>Marasmiineae</taxon>
        <taxon>Mycenaceae</taxon>
        <taxon>Mycena</taxon>
    </lineage>
</organism>
<keyword evidence="8" id="KW-1133">Transmembrane helix</keyword>
<dbReference type="SUPFAM" id="SSF48264">
    <property type="entry name" value="Cytochrome P450"/>
    <property type="match status" value="1"/>
</dbReference>
<dbReference type="InterPro" id="IPR002401">
    <property type="entry name" value="Cyt_P450_E_grp-I"/>
</dbReference>
<protein>
    <submittedName>
        <fullName evidence="14">Cytochrome P450</fullName>
    </submittedName>
</protein>
<evidence type="ECO:0000256" key="13">
    <source>
        <dbReference type="PIRSR" id="PIRSR602401-1"/>
    </source>
</evidence>
<dbReference type="PRINTS" id="PR00385">
    <property type="entry name" value="P450"/>
</dbReference>
<evidence type="ECO:0000256" key="12">
    <source>
        <dbReference type="ARBA" id="ARBA00023136"/>
    </source>
</evidence>
<comment type="caution">
    <text evidence="14">The sequence shown here is derived from an EMBL/GenBank/DDBJ whole genome shotgun (WGS) entry which is preliminary data.</text>
</comment>
<comment type="pathway">
    <text evidence="3">Secondary metabolite biosynthesis; terpenoid biosynthesis.</text>
</comment>
<evidence type="ECO:0000256" key="6">
    <source>
        <dbReference type="ARBA" id="ARBA00022692"/>
    </source>
</evidence>
<keyword evidence="12" id="KW-0472">Membrane</keyword>
<evidence type="ECO:0000256" key="7">
    <source>
        <dbReference type="ARBA" id="ARBA00022723"/>
    </source>
</evidence>
<dbReference type="AlphaFoldDB" id="A0A8H7CFI7"/>
<evidence type="ECO:0000256" key="5">
    <source>
        <dbReference type="ARBA" id="ARBA00022617"/>
    </source>
</evidence>
<evidence type="ECO:0000256" key="10">
    <source>
        <dbReference type="ARBA" id="ARBA00023004"/>
    </source>
</evidence>
<evidence type="ECO:0000256" key="3">
    <source>
        <dbReference type="ARBA" id="ARBA00004721"/>
    </source>
</evidence>
<feature type="binding site" description="axial binding residue" evidence="13">
    <location>
        <position position="428"/>
    </location>
    <ligand>
        <name>heme</name>
        <dbReference type="ChEBI" id="CHEBI:30413"/>
    </ligand>
    <ligandPart>
        <name>Fe</name>
        <dbReference type="ChEBI" id="CHEBI:18248"/>
    </ligandPart>
</feature>
<keyword evidence="7 13" id="KW-0479">Metal-binding</keyword>
<dbReference type="GO" id="GO:0005506">
    <property type="term" value="F:iron ion binding"/>
    <property type="evidence" value="ECO:0007669"/>
    <property type="project" value="InterPro"/>
</dbReference>
<dbReference type="InterPro" id="IPR001128">
    <property type="entry name" value="Cyt_P450"/>
</dbReference>
<evidence type="ECO:0000256" key="2">
    <source>
        <dbReference type="ARBA" id="ARBA00004370"/>
    </source>
</evidence>